<keyword evidence="3" id="KW-1185">Reference proteome</keyword>
<keyword evidence="1" id="KW-0472">Membrane</keyword>
<organism evidence="2 3">
    <name type="scientific">Brevibacillus thermoruber</name>
    <dbReference type="NCBI Taxonomy" id="33942"/>
    <lineage>
        <taxon>Bacteria</taxon>
        <taxon>Bacillati</taxon>
        <taxon>Bacillota</taxon>
        <taxon>Bacilli</taxon>
        <taxon>Bacillales</taxon>
        <taxon>Paenibacillaceae</taxon>
        <taxon>Brevibacillus</taxon>
    </lineage>
</organism>
<reference evidence="2" key="1">
    <citation type="submission" date="2022-12" db="EMBL/GenBank/DDBJ databases">
        <title>Draft genome sequence of the thermophilic strain Brevibacillus thermoruber HT42, isolated from Los Humeros, Puebla, Mexico, with biotechnological potential.</title>
        <authorList>
            <person name="Lara Sanchez J."/>
            <person name="Solis Palacios R."/>
            <person name="Bustos Baena A.S."/>
            <person name="Ruz Baez A.E."/>
            <person name="Espinosa Luna G."/>
            <person name="Oliart Ros R.M."/>
        </authorList>
    </citation>
    <scope>NUCLEOTIDE SEQUENCE</scope>
    <source>
        <strain evidence="2">HT42</strain>
    </source>
</reference>
<gene>
    <name evidence="2" type="ORF">O3V59_04690</name>
</gene>
<keyword evidence="1" id="KW-0812">Transmembrane</keyword>
<dbReference type="EMBL" id="JAPYYP010000003">
    <property type="protein sequence ID" value="MDA5107648.1"/>
    <property type="molecule type" value="Genomic_DNA"/>
</dbReference>
<sequence length="77" mass="8418">MRRYDQSLGMAVSVKTYGQVGAAALVLISSLLVWIVLKEQSSVYQDDYMQKSACILRFPSGESGSTSARMPNRSAVI</sequence>
<accession>A0A9X3TPI8</accession>
<feature type="transmembrane region" description="Helical" evidence="1">
    <location>
        <begin position="20"/>
        <end position="37"/>
    </location>
</feature>
<evidence type="ECO:0000313" key="2">
    <source>
        <dbReference type="EMBL" id="MDA5107648.1"/>
    </source>
</evidence>
<name>A0A9X3TPI8_9BACL</name>
<comment type="caution">
    <text evidence="2">The sequence shown here is derived from an EMBL/GenBank/DDBJ whole genome shotgun (WGS) entry which is preliminary data.</text>
</comment>
<protein>
    <submittedName>
        <fullName evidence="2">Uncharacterized protein</fullName>
    </submittedName>
</protein>
<dbReference type="Proteomes" id="UP001151071">
    <property type="component" value="Unassembled WGS sequence"/>
</dbReference>
<dbReference type="RefSeq" id="WP_271139586.1">
    <property type="nucleotide sequence ID" value="NZ_JAPYYP010000003.1"/>
</dbReference>
<dbReference type="AlphaFoldDB" id="A0A9X3TPI8"/>
<keyword evidence="1" id="KW-1133">Transmembrane helix</keyword>
<proteinExistence type="predicted"/>
<evidence type="ECO:0000256" key="1">
    <source>
        <dbReference type="SAM" id="Phobius"/>
    </source>
</evidence>
<evidence type="ECO:0000313" key="3">
    <source>
        <dbReference type="Proteomes" id="UP001151071"/>
    </source>
</evidence>